<feature type="domain" description="F-box associated beta-propeller type 1" evidence="1">
    <location>
        <begin position="8"/>
        <end position="148"/>
    </location>
</feature>
<dbReference type="NCBIfam" id="TIGR01640">
    <property type="entry name" value="F_box_assoc_1"/>
    <property type="match status" value="1"/>
</dbReference>
<reference evidence="3" key="5">
    <citation type="journal article" date="2018" name="Nat. Plants">
        <title>Whole-genome landscape of Medicago truncatula symbiotic genes.</title>
        <authorList>
            <person name="Pecrix Y."/>
            <person name="Gamas P."/>
            <person name="Carrere S."/>
        </authorList>
    </citation>
    <scope>NUCLEOTIDE SEQUENCE</scope>
    <source>
        <tissue evidence="3">Leaves</tissue>
    </source>
</reference>
<dbReference type="AlphaFoldDB" id="A0A072VZZ2"/>
<protein>
    <submittedName>
        <fullName evidence="2">F-box protein interaction domain protein</fullName>
    </submittedName>
    <submittedName>
        <fullName evidence="3">Putative F-box associated interaction domain-containing protein</fullName>
    </submittedName>
</protein>
<reference evidence="6" key="4">
    <citation type="journal article" date="2018" name="Nat. Plants">
        <title>Whole-genome landscape of Medicago truncatula symbiotic genes.</title>
        <authorList>
            <person name="Pecrix Y."/>
            <person name="Staton S.E."/>
            <person name="Sallet E."/>
            <person name="Lelandais-Briere C."/>
            <person name="Moreau S."/>
            <person name="Carrere S."/>
            <person name="Blein T."/>
            <person name="Jardinaud M.F."/>
            <person name="Latrasse D."/>
            <person name="Zouine M."/>
            <person name="Zahm M."/>
            <person name="Kreplak J."/>
            <person name="Mayjonade B."/>
            <person name="Satge C."/>
            <person name="Perez M."/>
            <person name="Cauet S."/>
            <person name="Marande W."/>
            <person name="Chantry-Darmon C."/>
            <person name="Lopez-Roques C."/>
            <person name="Bouchez O."/>
            <person name="Berard A."/>
            <person name="Debelle F."/>
            <person name="Munos S."/>
            <person name="Bendahmane A."/>
            <person name="Berges H."/>
            <person name="Niebel A."/>
            <person name="Buitink J."/>
            <person name="Frugier F."/>
            <person name="Benhamed M."/>
            <person name="Crespi M."/>
            <person name="Gouzy J."/>
            <person name="Gamas P."/>
        </authorList>
    </citation>
    <scope>NUCLEOTIDE SEQUENCE [LARGE SCALE GENOMIC DNA]</scope>
    <source>
        <strain evidence="6">cv. Jemalong A17</strain>
    </source>
</reference>
<dbReference type="PANTHER" id="PTHR31672:SF13">
    <property type="entry name" value="F-BOX PROTEIN CPR30-LIKE"/>
    <property type="match status" value="1"/>
</dbReference>
<dbReference type="EMBL" id="PSQE01000001">
    <property type="protein sequence ID" value="RHN81625.1"/>
    <property type="molecule type" value="Genomic_DNA"/>
</dbReference>
<evidence type="ECO:0000313" key="4">
    <source>
        <dbReference type="EnsemblPlants" id="KEH43630"/>
    </source>
</evidence>
<evidence type="ECO:0000259" key="1">
    <source>
        <dbReference type="Pfam" id="PF07734"/>
    </source>
</evidence>
<dbReference type="InterPro" id="IPR006527">
    <property type="entry name" value="F-box-assoc_dom_typ1"/>
</dbReference>
<accession>A0A072VZZ2</accession>
<evidence type="ECO:0000313" key="5">
    <source>
        <dbReference type="Proteomes" id="UP000002051"/>
    </source>
</evidence>
<keyword evidence="5" id="KW-1185">Reference proteome</keyword>
<organism evidence="2 5">
    <name type="scientific">Medicago truncatula</name>
    <name type="common">Barrel medic</name>
    <name type="synonym">Medicago tribuloides</name>
    <dbReference type="NCBI Taxonomy" id="3880"/>
    <lineage>
        <taxon>Eukaryota</taxon>
        <taxon>Viridiplantae</taxon>
        <taxon>Streptophyta</taxon>
        <taxon>Embryophyta</taxon>
        <taxon>Tracheophyta</taxon>
        <taxon>Spermatophyta</taxon>
        <taxon>Magnoliopsida</taxon>
        <taxon>eudicotyledons</taxon>
        <taxon>Gunneridae</taxon>
        <taxon>Pentapetalae</taxon>
        <taxon>rosids</taxon>
        <taxon>fabids</taxon>
        <taxon>Fabales</taxon>
        <taxon>Fabaceae</taxon>
        <taxon>Papilionoideae</taxon>
        <taxon>50 kb inversion clade</taxon>
        <taxon>NPAAA clade</taxon>
        <taxon>Hologalegina</taxon>
        <taxon>IRL clade</taxon>
        <taxon>Trifolieae</taxon>
        <taxon>Medicago</taxon>
    </lineage>
</organism>
<evidence type="ECO:0000313" key="3">
    <source>
        <dbReference type="EMBL" id="RHN81625.1"/>
    </source>
</evidence>
<sequence length="160" mass="18291">MTSTIPKTCNGLLCLFHFNQFCVSLWNPSINLKSKRSPAIVSRHDNIVRYLGFGYDQLNDNYKVVVGVSSLNDYTKTVTKIYTFGENSWKTLHNFPDNRCTYFGKSVSCTLNWILSKDGLCFNNEVILSFDLEKETHGEVMLPQHDCNSVFNHGMFVLSD</sequence>
<dbReference type="Proteomes" id="UP000002051">
    <property type="component" value="Unassembled WGS sequence"/>
</dbReference>
<reference evidence="4" key="3">
    <citation type="submission" date="2015-04" db="UniProtKB">
        <authorList>
            <consortium name="EnsemblPlants"/>
        </authorList>
    </citation>
    <scope>IDENTIFICATION</scope>
    <source>
        <strain evidence="4">cv. Jemalong A17</strain>
    </source>
</reference>
<reference evidence="2 5" key="2">
    <citation type="journal article" date="2014" name="BMC Genomics">
        <title>An improved genome release (version Mt4.0) for the model legume Medicago truncatula.</title>
        <authorList>
            <person name="Tang H."/>
            <person name="Krishnakumar V."/>
            <person name="Bidwell S."/>
            <person name="Rosen B."/>
            <person name="Chan A."/>
            <person name="Zhou S."/>
            <person name="Gentzbittel L."/>
            <person name="Childs K.L."/>
            <person name="Yandell M."/>
            <person name="Gundlach H."/>
            <person name="Mayer K.F."/>
            <person name="Schwartz D.C."/>
            <person name="Town C.D."/>
        </authorList>
    </citation>
    <scope>GENOME REANNOTATION</scope>
    <source>
        <strain evidence="2">A17</strain>
        <strain evidence="4 5">cv. Jemalong A17</strain>
    </source>
</reference>
<dbReference type="Proteomes" id="UP000265566">
    <property type="component" value="Chromosome 1"/>
</dbReference>
<dbReference type="Gramene" id="rna5696">
    <property type="protein sequence ID" value="RHN81625.1"/>
    <property type="gene ID" value="gene5696"/>
</dbReference>
<dbReference type="Pfam" id="PF07734">
    <property type="entry name" value="FBA_1"/>
    <property type="match status" value="1"/>
</dbReference>
<proteinExistence type="predicted"/>
<reference evidence="2 5" key="1">
    <citation type="journal article" date="2011" name="Nature">
        <title>The Medicago genome provides insight into the evolution of rhizobial symbioses.</title>
        <authorList>
            <person name="Young N.D."/>
            <person name="Debelle F."/>
            <person name="Oldroyd G.E."/>
            <person name="Geurts R."/>
            <person name="Cannon S.B."/>
            <person name="Udvardi M.K."/>
            <person name="Benedito V.A."/>
            <person name="Mayer K.F."/>
            <person name="Gouzy J."/>
            <person name="Schoof H."/>
            <person name="Van de Peer Y."/>
            <person name="Proost S."/>
            <person name="Cook D.R."/>
            <person name="Meyers B.C."/>
            <person name="Spannagl M."/>
            <person name="Cheung F."/>
            <person name="De Mita S."/>
            <person name="Krishnakumar V."/>
            <person name="Gundlach H."/>
            <person name="Zhou S."/>
            <person name="Mudge J."/>
            <person name="Bharti A.K."/>
            <person name="Murray J.D."/>
            <person name="Naoumkina M.A."/>
            <person name="Rosen B."/>
            <person name="Silverstein K.A."/>
            <person name="Tang H."/>
            <person name="Rombauts S."/>
            <person name="Zhao P.X."/>
            <person name="Zhou P."/>
            <person name="Barbe V."/>
            <person name="Bardou P."/>
            <person name="Bechner M."/>
            <person name="Bellec A."/>
            <person name="Berger A."/>
            <person name="Berges H."/>
            <person name="Bidwell S."/>
            <person name="Bisseling T."/>
            <person name="Choisne N."/>
            <person name="Couloux A."/>
            <person name="Denny R."/>
            <person name="Deshpande S."/>
            <person name="Dai X."/>
            <person name="Doyle J.J."/>
            <person name="Dudez A.M."/>
            <person name="Farmer A.D."/>
            <person name="Fouteau S."/>
            <person name="Franken C."/>
            <person name="Gibelin C."/>
            <person name="Gish J."/>
            <person name="Goldstein S."/>
            <person name="Gonzalez A.J."/>
            <person name="Green P.J."/>
            <person name="Hallab A."/>
            <person name="Hartog M."/>
            <person name="Hua A."/>
            <person name="Humphray S.J."/>
            <person name="Jeong D.H."/>
            <person name="Jing Y."/>
            <person name="Jocker A."/>
            <person name="Kenton S.M."/>
            <person name="Kim D.J."/>
            <person name="Klee K."/>
            <person name="Lai H."/>
            <person name="Lang C."/>
            <person name="Lin S."/>
            <person name="Macmil S.L."/>
            <person name="Magdelenat G."/>
            <person name="Matthews L."/>
            <person name="McCorrison J."/>
            <person name="Monaghan E.L."/>
            <person name="Mun J.H."/>
            <person name="Najar F.Z."/>
            <person name="Nicholson C."/>
            <person name="Noirot C."/>
            <person name="O'Bleness M."/>
            <person name="Paule C.R."/>
            <person name="Poulain J."/>
            <person name="Prion F."/>
            <person name="Qin B."/>
            <person name="Qu C."/>
            <person name="Retzel E.F."/>
            <person name="Riddle C."/>
            <person name="Sallet E."/>
            <person name="Samain S."/>
            <person name="Samson N."/>
            <person name="Sanders I."/>
            <person name="Saurat O."/>
            <person name="Scarpelli C."/>
            <person name="Schiex T."/>
            <person name="Segurens B."/>
            <person name="Severin A.J."/>
            <person name="Sherrier D.J."/>
            <person name="Shi R."/>
            <person name="Sims S."/>
            <person name="Singer S.R."/>
            <person name="Sinharoy S."/>
            <person name="Sterck L."/>
            <person name="Viollet A."/>
            <person name="Wang B.B."/>
            <person name="Wang K."/>
            <person name="Wang M."/>
            <person name="Wang X."/>
            <person name="Warfsmann J."/>
            <person name="Weissenbach J."/>
            <person name="White D.D."/>
            <person name="White J.D."/>
            <person name="Wiley G.B."/>
            <person name="Wincker P."/>
            <person name="Xing Y."/>
            <person name="Yang L."/>
            <person name="Yao Z."/>
            <person name="Ying F."/>
            <person name="Zhai J."/>
            <person name="Zhou L."/>
            <person name="Zuber A."/>
            <person name="Denarie J."/>
            <person name="Dixon R.A."/>
            <person name="May G.D."/>
            <person name="Schwartz D.C."/>
            <person name="Rogers J."/>
            <person name="Quetier F."/>
            <person name="Town C.D."/>
            <person name="Roe B.A."/>
        </authorList>
    </citation>
    <scope>NUCLEOTIDE SEQUENCE [LARGE SCALE GENOMIC DNA]</scope>
    <source>
        <strain evidence="2">A17</strain>
        <strain evidence="4 5">cv. Jemalong A17</strain>
    </source>
</reference>
<evidence type="ECO:0000313" key="2">
    <source>
        <dbReference type="EMBL" id="KEH43630.1"/>
    </source>
</evidence>
<dbReference type="EnsemblPlants" id="KEH43630">
    <property type="protein sequence ID" value="KEH43630"/>
    <property type="gene ID" value="MTR_1g097520"/>
</dbReference>
<dbReference type="PANTHER" id="PTHR31672">
    <property type="entry name" value="BNACNNG10540D PROTEIN"/>
    <property type="match status" value="1"/>
</dbReference>
<dbReference type="HOGENOM" id="CLU_1654748_0_0_1"/>
<evidence type="ECO:0000313" key="6">
    <source>
        <dbReference type="Proteomes" id="UP000265566"/>
    </source>
</evidence>
<gene>
    <name evidence="2" type="ordered locus">MTR_1g097520</name>
    <name evidence="3" type="ORF">MtrunA17_Chr1g0201201</name>
</gene>
<dbReference type="InterPro" id="IPR017451">
    <property type="entry name" value="F-box-assoc_interact_dom"/>
</dbReference>
<dbReference type="InterPro" id="IPR050796">
    <property type="entry name" value="SCF_F-box_component"/>
</dbReference>
<name>A0A072VZZ2_MEDTR</name>
<dbReference type="EMBL" id="CM001217">
    <property type="protein sequence ID" value="KEH43630.1"/>
    <property type="molecule type" value="Genomic_DNA"/>
</dbReference>